<dbReference type="GeneTree" id="ENSGT01150000286902"/>
<name>A0A8V0X3W7_CHICK</name>
<protein>
    <recommendedName>
        <fullName evidence="2">Reverse transcriptase domain-containing protein</fullName>
    </recommendedName>
</protein>
<feature type="region of interest" description="Disordered" evidence="1">
    <location>
        <begin position="124"/>
        <end position="165"/>
    </location>
</feature>
<evidence type="ECO:0000313" key="3">
    <source>
        <dbReference type="Ensembl" id="ENSGALP00010000966.1"/>
    </source>
</evidence>
<dbReference type="Pfam" id="PF00078">
    <property type="entry name" value="RVT_1"/>
    <property type="match status" value="1"/>
</dbReference>
<dbReference type="PANTHER" id="PTHR33332">
    <property type="entry name" value="REVERSE TRANSCRIPTASE DOMAIN-CONTAINING PROTEIN"/>
    <property type="match status" value="1"/>
</dbReference>
<dbReference type="AlphaFoldDB" id="A0A8V0X3W7"/>
<dbReference type="FunCoup" id="A0A8V0X3W7">
    <property type="interactions" value="158"/>
</dbReference>
<dbReference type="Proteomes" id="UP000000539">
    <property type="component" value="Chromosome 1"/>
</dbReference>
<feature type="compositionally biased region" description="Basic residues" evidence="1">
    <location>
        <begin position="155"/>
        <end position="165"/>
    </location>
</feature>
<evidence type="ECO:0000256" key="1">
    <source>
        <dbReference type="SAM" id="MobiDB-lite"/>
    </source>
</evidence>
<evidence type="ECO:0000259" key="2">
    <source>
        <dbReference type="Pfam" id="PF00078"/>
    </source>
</evidence>
<keyword evidence="4" id="KW-1185">Reference proteome</keyword>
<feature type="domain" description="Reverse transcriptase" evidence="2">
    <location>
        <begin position="1"/>
        <end position="104"/>
    </location>
</feature>
<reference evidence="3" key="1">
    <citation type="submission" date="2020-11" db="EMBL/GenBank/DDBJ databases">
        <title>Gallus gallus (Chicken) genome, bGalGal1, GRCg7b, maternal haplotype autosomes + Z &amp; W.</title>
        <authorList>
            <person name="Warren W."/>
            <person name="Formenti G."/>
            <person name="Fedrigo O."/>
            <person name="Haase B."/>
            <person name="Mountcastle J."/>
            <person name="Balacco J."/>
            <person name="Tracey A."/>
            <person name="Schneider V."/>
            <person name="Okimoto R."/>
            <person name="Cheng H."/>
            <person name="Hawken R."/>
            <person name="Howe K."/>
            <person name="Jarvis E.D."/>
        </authorList>
    </citation>
    <scope>NUCLEOTIDE SEQUENCE [LARGE SCALE GENOMIC DNA]</scope>
    <source>
        <strain evidence="3">Broiler</strain>
    </source>
</reference>
<organism evidence="3 4">
    <name type="scientific">Gallus gallus</name>
    <name type="common">Chicken</name>
    <dbReference type="NCBI Taxonomy" id="9031"/>
    <lineage>
        <taxon>Eukaryota</taxon>
        <taxon>Metazoa</taxon>
        <taxon>Chordata</taxon>
        <taxon>Craniata</taxon>
        <taxon>Vertebrata</taxon>
        <taxon>Euteleostomi</taxon>
        <taxon>Archelosauria</taxon>
        <taxon>Archosauria</taxon>
        <taxon>Dinosauria</taxon>
        <taxon>Saurischia</taxon>
        <taxon>Theropoda</taxon>
        <taxon>Coelurosauria</taxon>
        <taxon>Aves</taxon>
        <taxon>Neognathae</taxon>
        <taxon>Galloanserae</taxon>
        <taxon>Galliformes</taxon>
        <taxon>Phasianidae</taxon>
        <taxon>Phasianinae</taxon>
        <taxon>Gallus</taxon>
    </lineage>
</organism>
<sequence length="165" mass="18425">WIRNWLKGRSQRVVINGSVPRWRQVTSGVPPGVCLGTGLFNIFINDIDDGTECTLSKFADNTKLRGVVDKVEGKDAIQSDLNRLERWARVNLMRFNTAKCKVLHLGRRNPRHIYRLGGANLESSPAEKDLGGPDGRKTEHEPAVCSCGSESKCHPGLHQKLQQKL</sequence>
<feature type="compositionally biased region" description="Basic and acidic residues" evidence="1">
    <location>
        <begin position="125"/>
        <end position="142"/>
    </location>
</feature>
<reference evidence="3" key="3">
    <citation type="submission" date="2025-09" db="UniProtKB">
        <authorList>
            <consortium name="Ensembl"/>
        </authorList>
    </citation>
    <scope>IDENTIFICATION</scope>
    <source>
        <strain evidence="3">broiler</strain>
    </source>
</reference>
<reference evidence="3" key="2">
    <citation type="submission" date="2025-08" db="UniProtKB">
        <authorList>
            <consortium name="Ensembl"/>
        </authorList>
    </citation>
    <scope>IDENTIFICATION</scope>
    <source>
        <strain evidence="3">broiler</strain>
    </source>
</reference>
<accession>A0A8V0X3W7</accession>
<evidence type="ECO:0000313" key="4">
    <source>
        <dbReference type="Proteomes" id="UP000000539"/>
    </source>
</evidence>
<proteinExistence type="predicted"/>
<dbReference type="Ensembl" id="ENSGALT00010001765.1">
    <property type="protein sequence ID" value="ENSGALP00010000966.1"/>
    <property type="gene ID" value="ENSGALG00010000804.1"/>
</dbReference>
<dbReference type="InterPro" id="IPR000477">
    <property type="entry name" value="RT_dom"/>
</dbReference>